<dbReference type="Proteomes" id="UP000199073">
    <property type="component" value="Unassembled WGS sequence"/>
</dbReference>
<dbReference type="AlphaFoldDB" id="A0A1H0S080"/>
<dbReference type="SUPFAM" id="SSF51735">
    <property type="entry name" value="NAD(P)-binding Rossmann-fold domains"/>
    <property type="match status" value="1"/>
</dbReference>
<dbReference type="PANTHER" id="PTHR43334:SF1">
    <property type="entry name" value="3-HYDROXYPROPIONATE--COA LIGASE [ADP-FORMING]"/>
    <property type="match status" value="1"/>
</dbReference>
<evidence type="ECO:0000256" key="4">
    <source>
        <dbReference type="PROSITE-ProRule" id="PRU00409"/>
    </source>
</evidence>
<reference evidence="6 7" key="1">
    <citation type="submission" date="2016-10" db="EMBL/GenBank/DDBJ databases">
        <authorList>
            <person name="de Groot N.N."/>
        </authorList>
    </citation>
    <scope>NUCLEOTIDE SEQUENCE [LARGE SCALE GENOMIC DNA]</scope>
    <source>
        <strain evidence="6 7">DSM 12130</strain>
    </source>
</reference>
<keyword evidence="3 4" id="KW-0067">ATP-binding</keyword>
<dbReference type="GO" id="GO:0005524">
    <property type="term" value="F:ATP binding"/>
    <property type="evidence" value="ECO:0007669"/>
    <property type="project" value="UniProtKB-UniRule"/>
</dbReference>
<dbReference type="STRING" id="91360.SAMN05660330_02488"/>
<dbReference type="InterPro" id="IPR011761">
    <property type="entry name" value="ATP-grasp"/>
</dbReference>
<dbReference type="Pfam" id="PF13549">
    <property type="entry name" value="ATP-grasp_5"/>
    <property type="match status" value="1"/>
</dbReference>
<feature type="domain" description="ATP-grasp" evidence="5">
    <location>
        <begin position="10"/>
        <end position="216"/>
    </location>
</feature>
<evidence type="ECO:0000259" key="5">
    <source>
        <dbReference type="PROSITE" id="PS50975"/>
    </source>
</evidence>
<evidence type="ECO:0000256" key="1">
    <source>
        <dbReference type="ARBA" id="ARBA00022598"/>
    </source>
</evidence>
<dbReference type="GO" id="GO:0046872">
    <property type="term" value="F:metal ion binding"/>
    <property type="evidence" value="ECO:0007669"/>
    <property type="project" value="InterPro"/>
</dbReference>
<dbReference type="Gene3D" id="3.30.1490.20">
    <property type="entry name" value="ATP-grasp fold, A domain"/>
    <property type="match status" value="1"/>
</dbReference>
<accession>A0A1H0S080</accession>
<keyword evidence="1" id="KW-0436">Ligase</keyword>
<proteinExistence type="predicted"/>
<dbReference type="SUPFAM" id="SSF52210">
    <property type="entry name" value="Succinyl-CoA synthetase domains"/>
    <property type="match status" value="2"/>
</dbReference>
<dbReference type="Pfam" id="PF13380">
    <property type="entry name" value="CoA_binding_2"/>
    <property type="match status" value="1"/>
</dbReference>
<gene>
    <name evidence="6" type="ORF">SAMN05660330_02488</name>
</gene>
<protein>
    <submittedName>
        <fullName evidence="6">Acyl-CoA synthetase (NDP forming)</fullName>
    </submittedName>
</protein>
<organism evidence="6 7">
    <name type="scientific">Desulforhopalus singaporensis</name>
    <dbReference type="NCBI Taxonomy" id="91360"/>
    <lineage>
        <taxon>Bacteria</taxon>
        <taxon>Pseudomonadati</taxon>
        <taxon>Thermodesulfobacteriota</taxon>
        <taxon>Desulfobulbia</taxon>
        <taxon>Desulfobulbales</taxon>
        <taxon>Desulfocapsaceae</taxon>
        <taxon>Desulforhopalus</taxon>
    </lineage>
</organism>
<dbReference type="InterPro" id="IPR051538">
    <property type="entry name" value="Acyl-CoA_Synth/Transferase"/>
</dbReference>
<dbReference type="Gene3D" id="3.30.470.20">
    <property type="entry name" value="ATP-grasp fold, B domain"/>
    <property type="match status" value="1"/>
</dbReference>
<keyword evidence="7" id="KW-1185">Reference proteome</keyword>
<dbReference type="InterPro" id="IPR036291">
    <property type="entry name" value="NAD(P)-bd_dom_sf"/>
</dbReference>
<dbReference type="GO" id="GO:0016874">
    <property type="term" value="F:ligase activity"/>
    <property type="evidence" value="ECO:0007669"/>
    <property type="project" value="UniProtKB-KW"/>
</dbReference>
<dbReference type="PROSITE" id="PS50975">
    <property type="entry name" value="ATP_GRASP"/>
    <property type="match status" value="1"/>
</dbReference>
<name>A0A1H0S080_9BACT</name>
<dbReference type="InterPro" id="IPR013815">
    <property type="entry name" value="ATP_grasp_subdomain_1"/>
</dbReference>
<dbReference type="InterPro" id="IPR003781">
    <property type="entry name" value="CoA-bd"/>
</dbReference>
<dbReference type="Gene3D" id="3.40.50.720">
    <property type="entry name" value="NAD(P)-binding Rossmann-like Domain"/>
    <property type="match status" value="1"/>
</dbReference>
<dbReference type="InterPro" id="IPR032875">
    <property type="entry name" value="Succ_CoA_lig_flav_dom"/>
</dbReference>
<evidence type="ECO:0000313" key="7">
    <source>
        <dbReference type="Proteomes" id="UP000199073"/>
    </source>
</evidence>
<sequence length="715" mass="77139">MSNLNEAESKKLLAGYGIPTVQEKIAADVFHAVQIAEKMGFPVVLKALGSKLTHKSDRGLVRLGLADADQTRNAAEKIARAAGADLEGFLLQPMLSGKREFVAGLIRDPMLGPIVMFGLGGVFTEALNDVVFRAVPIDTTEAESMLAEIRSSALLDRFRGEQPADTRVLVDCLVGLSRLAAEHPEVSEVDINPLLVDPDGKVHAVDALVITEDSGQPPKPRQVVSPEVLGKIFNPRSIAFIGASTGFGKWGQSLPANLLAHGYPGPVYLVNPRGGQQWGRPVYTSIHDVPGPIDLAVVTIPAAMVRGLINDFKEKGVPAALLISSGFSEMGEEGRILENEILEDARRAGIVFLGPNTMGIQNPHEKLFLTGVHTTPKAGGTALISQSGNMGVQLLSFAEEQGLGIRAFGGSGNEAMVAIEDFMEAFEVDNKTRTVLLYLESVKDGRRFFKSARRVGKKKPVIILKGGRSEAGDRAAASHTGALGTDFKIFEALCRQSGVVSVHQPLEMLDAAAAFSSLPLPQGRRVAIMTLGGGWGVITSDLCSEHKLVVEPLDKEMIELLNGMLPQYWSHANPVDLVGENDLTLPLKAIEALAAWDGCDAVIHLGVSGREFLLEASVKSATIVDPEVELSDYQHLLTGMNRWEQQYAKHTVALMEKYEKPILGVTLTSNSKIGAIYEVEDAKYDGVFFSSPERAVKALGYMCEHVDFLRRESSR</sequence>
<evidence type="ECO:0000256" key="2">
    <source>
        <dbReference type="ARBA" id="ARBA00022741"/>
    </source>
</evidence>
<evidence type="ECO:0000256" key="3">
    <source>
        <dbReference type="ARBA" id="ARBA00022840"/>
    </source>
</evidence>
<dbReference type="Gene3D" id="3.40.50.261">
    <property type="entry name" value="Succinyl-CoA synthetase domains"/>
    <property type="match status" value="2"/>
</dbReference>
<dbReference type="InterPro" id="IPR016102">
    <property type="entry name" value="Succinyl-CoA_synth-like"/>
</dbReference>
<dbReference type="EMBL" id="FNJI01000016">
    <property type="protein sequence ID" value="SDP34676.1"/>
    <property type="molecule type" value="Genomic_DNA"/>
</dbReference>
<evidence type="ECO:0000313" key="6">
    <source>
        <dbReference type="EMBL" id="SDP34676.1"/>
    </source>
</evidence>
<keyword evidence="2 4" id="KW-0547">Nucleotide-binding</keyword>
<dbReference type="PANTHER" id="PTHR43334">
    <property type="entry name" value="ACETATE--COA LIGASE [ADP-FORMING]"/>
    <property type="match status" value="1"/>
</dbReference>
<dbReference type="SUPFAM" id="SSF56059">
    <property type="entry name" value="Glutathione synthetase ATP-binding domain-like"/>
    <property type="match status" value="1"/>
</dbReference>
<dbReference type="SMART" id="SM00881">
    <property type="entry name" value="CoA_binding"/>
    <property type="match status" value="1"/>
</dbReference>
<dbReference type="OrthoDB" id="9791027at2"/>
<dbReference type="Pfam" id="PF13607">
    <property type="entry name" value="Succ_CoA_lig"/>
    <property type="match status" value="1"/>
</dbReference>
<dbReference type="RefSeq" id="WP_092223274.1">
    <property type="nucleotide sequence ID" value="NZ_FNJI01000016.1"/>
</dbReference>